<keyword evidence="1" id="KW-0812">Transmembrane</keyword>
<keyword evidence="1" id="KW-0472">Membrane</keyword>
<keyword evidence="1" id="KW-1133">Transmembrane helix</keyword>
<keyword evidence="3" id="KW-1185">Reference proteome</keyword>
<organism evidence="2 3">
    <name type="scientific">Wenzhouxiangella limi</name>
    <dbReference type="NCBI Taxonomy" id="2707351"/>
    <lineage>
        <taxon>Bacteria</taxon>
        <taxon>Pseudomonadati</taxon>
        <taxon>Pseudomonadota</taxon>
        <taxon>Gammaproteobacteria</taxon>
        <taxon>Chromatiales</taxon>
        <taxon>Wenzhouxiangellaceae</taxon>
        <taxon>Wenzhouxiangella</taxon>
    </lineage>
</organism>
<dbReference type="InterPro" id="IPR012902">
    <property type="entry name" value="N_methyl_site"/>
</dbReference>
<dbReference type="Pfam" id="PF07963">
    <property type="entry name" value="N_methyl"/>
    <property type="match status" value="1"/>
</dbReference>
<dbReference type="Proteomes" id="UP000484885">
    <property type="component" value="Unassembled WGS sequence"/>
</dbReference>
<dbReference type="SUPFAM" id="SSF54523">
    <property type="entry name" value="Pili subunits"/>
    <property type="match status" value="1"/>
</dbReference>
<evidence type="ECO:0000313" key="2">
    <source>
        <dbReference type="EMBL" id="NDY94966.1"/>
    </source>
</evidence>
<proteinExistence type="predicted"/>
<evidence type="ECO:0000313" key="3">
    <source>
        <dbReference type="Proteomes" id="UP000484885"/>
    </source>
</evidence>
<dbReference type="NCBIfam" id="TIGR02532">
    <property type="entry name" value="IV_pilin_GFxxxE"/>
    <property type="match status" value="1"/>
</dbReference>
<dbReference type="AlphaFoldDB" id="A0A845V123"/>
<accession>A0A845V123</accession>
<name>A0A845V123_9GAMM</name>
<comment type="caution">
    <text evidence="2">The sequence shown here is derived from an EMBL/GenBank/DDBJ whole genome shotgun (WGS) entry which is preliminary data.</text>
</comment>
<dbReference type="RefSeq" id="WP_164210378.1">
    <property type="nucleotide sequence ID" value="NZ_JAAGSC010000034.1"/>
</dbReference>
<dbReference type="InterPro" id="IPR045584">
    <property type="entry name" value="Pilin-like"/>
</dbReference>
<dbReference type="EMBL" id="JAAGSC010000034">
    <property type="protein sequence ID" value="NDY94966.1"/>
    <property type="molecule type" value="Genomic_DNA"/>
</dbReference>
<feature type="transmembrane region" description="Helical" evidence="1">
    <location>
        <begin position="12"/>
        <end position="33"/>
    </location>
</feature>
<sequence>MSLSGRQQGFTLIEVMAAFVVFSLLFGVTLQILSTSMSNTRRAGDYTQAALWAQSVLDVAGLENMLEPGTTSGRFDERFSWTLEVSEEQVFDDRGLDPNELPVALYHLRLVVEWGENPTREAVFETLRGVDVNWEQRQQDGV</sequence>
<dbReference type="PROSITE" id="PS00409">
    <property type="entry name" value="PROKAR_NTER_METHYL"/>
    <property type="match status" value="1"/>
</dbReference>
<protein>
    <submittedName>
        <fullName evidence="2">Type II secretion system protein</fullName>
    </submittedName>
</protein>
<gene>
    <name evidence="2" type="ORF">G3I74_04405</name>
</gene>
<reference evidence="2 3" key="1">
    <citation type="submission" date="2020-02" db="EMBL/GenBank/DDBJ databases">
        <authorList>
            <person name="Zhang X.-Y."/>
        </authorList>
    </citation>
    <scope>NUCLEOTIDE SEQUENCE [LARGE SCALE GENOMIC DNA]</scope>
    <source>
        <strain evidence="2 3">C33</strain>
    </source>
</reference>
<evidence type="ECO:0000256" key="1">
    <source>
        <dbReference type="SAM" id="Phobius"/>
    </source>
</evidence>